<dbReference type="InterPro" id="IPR004711">
    <property type="entry name" value="Benzoate_Transporter"/>
</dbReference>
<gene>
    <name evidence="2" type="primary">benE</name>
    <name evidence="2" type="ORF">FQP90_17835</name>
</gene>
<feature type="transmembrane region" description="Helical" evidence="1">
    <location>
        <begin position="336"/>
        <end position="357"/>
    </location>
</feature>
<dbReference type="Proteomes" id="UP000316500">
    <property type="component" value="Unassembled WGS sequence"/>
</dbReference>
<feature type="transmembrane region" description="Helical" evidence="1">
    <location>
        <begin position="104"/>
        <end position="125"/>
    </location>
</feature>
<dbReference type="PANTHER" id="PTHR30199">
    <property type="entry name" value="MFS FAMILY TRANSPORTER, PREDICTED SUBSTRATE BENZOATE"/>
    <property type="match status" value="1"/>
</dbReference>
<organism evidence="2 3">
    <name type="scientific">Paenarthrobacter nitroguajacolicus</name>
    <name type="common">Arthrobacter nitroguajacolicus</name>
    <dbReference type="NCBI Taxonomy" id="211146"/>
    <lineage>
        <taxon>Bacteria</taxon>
        <taxon>Bacillati</taxon>
        <taxon>Actinomycetota</taxon>
        <taxon>Actinomycetes</taxon>
        <taxon>Micrococcales</taxon>
        <taxon>Micrococcaceae</taxon>
        <taxon>Paenarthrobacter</taxon>
    </lineage>
</organism>
<evidence type="ECO:0000313" key="2">
    <source>
        <dbReference type="EMBL" id="TVU59888.1"/>
    </source>
</evidence>
<dbReference type="EMBL" id="VNFK01000016">
    <property type="protein sequence ID" value="TVU59888.1"/>
    <property type="molecule type" value="Genomic_DNA"/>
</dbReference>
<reference evidence="2 3" key="1">
    <citation type="submission" date="2019-07" db="EMBL/GenBank/DDBJ databases">
        <title>Diversity of Bacteria from Kongsfjorden, Arctic.</title>
        <authorList>
            <person name="Yu Y."/>
        </authorList>
    </citation>
    <scope>NUCLEOTIDE SEQUENCE [LARGE SCALE GENOMIC DNA]</scope>
    <source>
        <strain evidence="2 3">SM1928</strain>
    </source>
</reference>
<feature type="transmembrane region" description="Helical" evidence="1">
    <location>
        <begin position="302"/>
        <end position="329"/>
    </location>
</feature>
<sequence>MPSVSPPATNSRATREMLGPPITAGVVTALVGFTSSFAVVLAGLQAVGANQAQASSGLLALTLTFGVGILWLSWRSRMPVTLAWSTPGAALLASAGMVDGGWPAAVGAFLIVGALILLTGLLPFLGRVMSKIPTALAQAMLAGVLLPLCLAPFKSLGSAPLFIAPVVLCWIVLMKFAPRWSVPASLMVALGVIGIHIASNGVHVPANSLLPRLEWTTPAFTLEAAVGLALPLFIVTMASQNIPGVAVLKSFGYTTPWRPSMLVTGVGTIAGAPFGGHAINLAALSAALAAGEEAGKDHSRRWIAAFVSGFAYLMLAAVSAALVTLVAAAPPGLLEAVAGLALLGTLASSISSALAVAEERIPACITFLLAASGLSFAGVGAAFWALAGGILVRWMLKSREPLQKA</sequence>
<feature type="transmembrane region" description="Helical" evidence="1">
    <location>
        <begin position="132"/>
        <end position="153"/>
    </location>
</feature>
<feature type="transmembrane region" description="Helical" evidence="1">
    <location>
        <begin position="224"/>
        <end position="248"/>
    </location>
</feature>
<protein>
    <submittedName>
        <fullName evidence="2">Benzoate/H(+) symporter BenE family transporter</fullName>
    </submittedName>
</protein>
<feature type="transmembrane region" description="Helical" evidence="1">
    <location>
        <begin position="184"/>
        <end position="204"/>
    </location>
</feature>
<evidence type="ECO:0000256" key="1">
    <source>
        <dbReference type="SAM" id="Phobius"/>
    </source>
</evidence>
<feature type="transmembrane region" description="Helical" evidence="1">
    <location>
        <begin position="369"/>
        <end position="396"/>
    </location>
</feature>
<dbReference type="AlphaFoldDB" id="A0A558GSN5"/>
<dbReference type="GO" id="GO:0005886">
    <property type="term" value="C:plasma membrane"/>
    <property type="evidence" value="ECO:0007669"/>
    <property type="project" value="TreeGrafter"/>
</dbReference>
<keyword evidence="1" id="KW-0812">Transmembrane</keyword>
<keyword evidence="1" id="KW-0472">Membrane</keyword>
<dbReference type="OrthoDB" id="9813854at2"/>
<dbReference type="GO" id="GO:0042925">
    <property type="term" value="F:benzoate transmembrane transporter activity"/>
    <property type="evidence" value="ECO:0007669"/>
    <property type="project" value="InterPro"/>
</dbReference>
<proteinExistence type="predicted"/>
<feature type="transmembrane region" description="Helical" evidence="1">
    <location>
        <begin position="260"/>
        <end position="290"/>
    </location>
</feature>
<accession>A0A558GSN5</accession>
<dbReference type="NCBIfam" id="TIGR00843">
    <property type="entry name" value="benE"/>
    <property type="match status" value="1"/>
</dbReference>
<dbReference type="PANTHER" id="PTHR30199:SF0">
    <property type="entry name" value="INNER MEMBRANE PROTEIN YDCO"/>
    <property type="match status" value="1"/>
</dbReference>
<evidence type="ECO:0000313" key="3">
    <source>
        <dbReference type="Proteomes" id="UP000316500"/>
    </source>
</evidence>
<keyword evidence="1" id="KW-1133">Transmembrane helix</keyword>
<feature type="transmembrane region" description="Helical" evidence="1">
    <location>
        <begin position="56"/>
        <end position="74"/>
    </location>
</feature>
<dbReference type="Pfam" id="PF03594">
    <property type="entry name" value="BenE"/>
    <property type="match status" value="1"/>
</dbReference>
<feature type="transmembrane region" description="Helical" evidence="1">
    <location>
        <begin position="21"/>
        <end position="44"/>
    </location>
</feature>
<name>A0A558GSN5_PAENT</name>
<dbReference type="RefSeq" id="WP_144652408.1">
    <property type="nucleotide sequence ID" value="NZ_VNFK01000016.1"/>
</dbReference>
<comment type="caution">
    <text evidence="2">The sequence shown here is derived from an EMBL/GenBank/DDBJ whole genome shotgun (WGS) entry which is preliminary data.</text>
</comment>